<gene>
    <name evidence="1" type="ORF">HMPREF0026_03134</name>
</gene>
<name>D0SRM4_ACIJU</name>
<protein>
    <submittedName>
        <fullName evidence="1">Uncharacterized protein</fullName>
    </submittedName>
</protein>
<evidence type="ECO:0000313" key="1">
    <source>
        <dbReference type="EMBL" id="EEY91410.1"/>
    </source>
</evidence>
<accession>D0SRM4</accession>
<evidence type="ECO:0000313" key="2">
    <source>
        <dbReference type="Proteomes" id="UP000018442"/>
    </source>
</evidence>
<proteinExistence type="predicted"/>
<dbReference type="AlphaFoldDB" id="D0SRM4"/>
<dbReference type="RefSeq" id="WP_005404017.1">
    <property type="nucleotide sequence ID" value="NZ_GG705020.1"/>
</dbReference>
<sequence>MSESKKDSEYFSMDDELFDLKHGDAKDKSVAALKMFGKGLFNTSKFLVTKAIPEITKAAAQQNINRSNDLLKDASIDNERRQKLEDINQKSKDALAKVNEKLAKNK</sequence>
<dbReference type="HOGENOM" id="CLU_2217296_0_0_6"/>
<dbReference type="Proteomes" id="UP000018442">
    <property type="component" value="Unassembled WGS sequence"/>
</dbReference>
<dbReference type="EMBL" id="GG705020">
    <property type="protein sequence ID" value="EEY91410.1"/>
    <property type="molecule type" value="Genomic_DNA"/>
</dbReference>
<organism evidence="1 2">
    <name type="scientific">Acinetobacter junii SH205</name>
    <dbReference type="NCBI Taxonomy" id="575587"/>
    <lineage>
        <taxon>Bacteria</taxon>
        <taxon>Pseudomonadati</taxon>
        <taxon>Pseudomonadota</taxon>
        <taxon>Gammaproteobacteria</taxon>
        <taxon>Moraxellales</taxon>
        <taxon>Moraxellaceae</taxon>
        <taxon>Acinetobacter</taxon>
    </lineage>
</organism>
<reference evidence="2" key="1">
    <citation type="journal article" date="2012" name="PLoS ONE">
        <title>The success of Acinetobacter species; genetic, metabolic and virulence attributes.</title>
        <authorList>
            <person name="Peleg A.Y."/>
            <person name="de Breij A."/>
            <person name="Adams M.D."/>
            <person name="Cerqueira G.M."/>
            <person name="Mocali S."/>
            <person name="Galardini M."/>
            <person name="Nibbering P.H."/>
            <person name="Earl A.M."/>
            <person name="Ward D.V."/>
            <person name="Paterson D.L."/>
            <person name="Seifert H."/>
            <person name="Dijkshoorn L."/>
        </authorList>
    </citation>
    <scope>NUCLEOTIDE SEQUENCE [LARGE SCALE GENOMIC DNA]</scope>
    <source>
        <strain evidence="2">SH205</strain>
    </source>
</reference>